<dbReference type="GO" id="GO:0005737">
    <property type="term" value="C:cytoplasm"/>
    <property type="evidence" value="ECO:0007669"/>
    <property type="project" value="TreeGrafter"/>
</dbReference>
<dbReference type="Proteomes" id="UP000002700">
    <property type="component" value="Chromosome II"/>
</dbReference>
<dbReference type="HOGENOM" id="CLU_000022_2_12_4"/>
<proteinExistence type="predicted"/>
<name>Q3JK46_BURP1</name>
<dbReference type="GO" id="GO:0031177">
    <property type="term" value="F:phosphopantetheine binding"/>
    <property type="evidence" value="ECO:0007669"/>
    <property type="project" value="TreeGrafter"/>
</dbReference>
<dbReference type="CDD" id="cd05930">
    <property type="entry name" value="A_NRPS"/>
    <property type="match status" value="1"/>
</dbReference>
<dbReference type="AlphaFoldDB" id="Q3JK46"/>
<dbReference type="Gene3D" id="3.30.300.30">
    <property type="match status" value="1"/>
</dbReference>
<reference evidence="5 6" key="1">
    <citation type="submission" date="2005-09" db="EMBL/GenBank/DDBJ databases">
        <authorList>
            <person name="Woods D.E."/>
            <person name="Nierman W.C."/>
        </authorList>
    </citation>
    <scope>NUCLEOTIDE SEQUENCE [LARGE SCALE GENOMIC DNA]</scope>
    <source>
        <strain evidence="5 6">1710b</strain>
    </source>
</reference>
<dbReference type="NCBIfam" id="TIGR01733">
    <property type="entry name" value="AA-adenyl-dom"/>
    <property type="match status" value="1"/>
</dbReference>
<dbReference type="EnsemblBacteria" id="ABA51223">
    <property type="protein sequence ID" value="ABA51223"/>
    <property type="gene ID" value="BURPS1710b_A0899"/>
</dbReference>
<dbReference type="InterPro" id="IPR045851">
    <property type="entry name" value="AMP-bd_C_sf"/>
</dbReference>
<evidence type="ECO:0000256" key="2">
    <source>
        <dbReference type="SAM" id="MobiDB-lite"/>
    </source>
</evidence>
<gene>
    <name evidence="5" type="primary">barD</name>
    <name evidence="5" type="ordered locus">BURPS1710b_A0899</name>
</gene>
<dbReference type="SUPFAM" id="SSF56801">
    <property type="entry name" value="Acetyl-CoA synthetase-like"/>
    <property type="match status" value="1"/>
</dbReference>
<protein>
    <submittedName>
        <fullName evidence="5">BarD</fullName>
    </submittedName>
</protein>
<evidence type="ECO:0000256" key="1">
    <source>
        <dbReference type="ARBA" id="ARBA00022723"/>
    </source>
</evidence>
<organism evidence="5 6">
    <name type="scientific">Burkholderia pseudomallei (strain 1710b)</name>
    <dbReference type="NCBI Taxonomy" id="320372"/>
    <lineage>
        <taxon>Bacteria</taxon>
        <taxon>Pseudomonadati</taxon>
        <taxon>Pseudomonadota</taxon>
        <taxon>Betaproteobacteria</taxon>
        <taxon>Burkholderiales</taxon>
        <taxon>Burkholderiaceae</taxon>
        <taxon>Burkholderia</taxon>
        <taxon>pseudomallei group</taxon>
    </lineage>
</organism>
<accession>Q3JK46</accession>
<dbReference type="PANTHER" id="PTHR45527">
    <property type="entry name" value="NONRIBOSOMAL PEPTIDE SYNTHETASE"/>
    <property type="match status" value="1"/>
</dbReference>
<dbReference type="Pfam" id="PF13193">
    <property type="entry name" value="AMP-binding_C"/>
    <property type="match status" value="1"/>
</dbReference>
<evidence type="ECO:0000313" key="6">
    <source>
        <dbReference type="Proteomes" id="UP000002700"/>
    </source>
</evidence>
<dbReference type="InterPro" id="IPR000873">
    <property type="entry name" value="AMP-dep_synth/lig_dom"/>
</dbReference>
<feature type="domain" description="AMP-binding enzyme C-terminal" evidence="4">
    <location>
        <begin position="500"/>
        <end position="578"/>
    </location>
</feature>
<dbReference type="InterPro" id="IPR042099">
    <property type="entry name" value="ANL_N_sf"/>
</dbReference>
<dbReference type="Pfam" id="PF00501">
    <property type="entry name" value="AMP-binding"/>
    <property type="match status" value="1"/>
</dbReference>
<dbReference type="InterPro" id="IPR025110">
    <property type="entry name" value="AMP-bd_C"/>
</dbReference>
<evidence type="ECO:0000259" key="3">
    <source>
        <dbReference type="Pfam" id="PF00501"/>
    </source>
</evidence>
<feature type="region of interest" description="Disordered" evidence="2">
    <location>
        <begin position="1"/>
        <end position="37"/>
    </location>
</feature>
<dbReference type="GO" id="GO:0046872">
    <property type="term" value="F:metal ion binding"/>
    <property type="evidence" value="ECO:0007669"/>
    <property type="project" value="UniProtKB-KW"/>
</dbReference>
<evidence type="ECO:0000313" key="5">
    <source>
        <dbReference type="EMBL" id="ABA51223.1"/>
    </source>
</evidence>
<dbReference type="EMBL" id="CP000125">
    <property type="protein sequence ID" value="ABA51223.1"/>
    <property type="molecule type" value="Genomic_DNA"/>
</dbReference>
<keyword evidence="1" id="KW-0479">Metal-binding</keyword>
<feature type="domain" description="AMP-dependent synthetase/ligase" evidence="3">
    <location>
        <begin position="85"/>
        <end position="445"/>
    </location>
</feature>
<evidence type="ECO:0000259" key="4">
    <source>
        <dbReference type="Pfam" id="PF13193"/>
    </source>
</evidence>
<sequence length="602" mass="66457">MGGSAAYRRAIQKSNQQSERKQQAVKRRGAGSRWRTNVQRERACRAVRPSAGAQCRLNLEGARKETSQRGFSQMARHIVQAIQSHAFATPYKCALSDSRGDLGYADLDSFSTRFAMRLQDLGCRPGDRVVMLASRRALLVAAIIGVFKAGCVHVPLDPRMPADRLRYILHDVAPTLVIADEDLIDAIEHALPVAAPIVPVTELERLLDDADSPRLDALVQPLPLPPLDERAIAYCIYTSGSTGRPKGVLINHRSIADFFEGTRAVYDVTAQSRCASFSPLNFDVYLMDMLFPLAQGASLYVHDDVNAPDLLFDAIRVHDVTHFSAWGMMLGLIAQAEEFESAPLPHLKTILTGTDVPDVKTVQRWLRKSAGVQVINAYGPTEATCAATAHVIREIEPERRTLYPIGKPLEHVRALLVDEGGNRITAPGVPGELMIGGTQVMQGYWNLPEETAARLVRLDGVPFYRTGDVCAYLADGSLYYMGRKDNEVKIGGYRIHLSEIQRVINSVPHVYGSEVVLLESRYGETLLAAGVLLERGAPLDADCKADEIRQRLAAELPAYMVPRHVKVLEQFPQLSSGKTDRKALLSILQQRINESNQEEVNP</sequence>
<dbReference type="PANTHER" id="PTHR45527:SF1">
    <property type="entry name" value="FATTY ACID SYNTHASE"/>
    <property type="match status" value="1"/>
</dbReference>
<dbReference type="GO" id="GO:0043041">
    <property type="term" value="P:amino acid activation for nonribosomal peptide biosynthetic process"/>
    <property type="evidence" value="ECO:0007669"/>
    <property type="project" value="TreeGrafter"/>
</dbReference>
<dbReference type="InterPro" id="IPR010071">
    <property type="entry name" value="AA_adenyl_dom"/>
</dbReference>
<dbReference type="Gene3D" id="3.40.50.12780">
    <property type="entry name" value="N-terminal domain of ligase-like"/>
    <property type="match status" value="1"/>
</dbReference>
<dbReference type="KEGG" id="bpm:BURPS1710b_A0899"/>
<dbReference type="GO" id="GO:0044550">
    <property type="term" value="P:secondary metabolite biosynthetic process"/>
    <property type="evidence" value="ECO:0007669"/>
    <property type="project" value="TreeGrafter"/>
</dbReference>